<gene>
    <name evidence="3" type="ORF">A4G23_05408</name>
</gene>
<dbReference type="KEGG" id="srn:A4G23_05408"/>
<protein>
    <submittedName>
        <fullName evidence="3">PRC-barrel domain protein</fullName>
    </submittedName>
</protein>
<evidence type="ECO:0000313" key="3">
    <source>
        <dbReference type="EMBL" id="AOT62510.1"/>
    </source>
</evidence>
<dbReference type="InterPro" id="IPR014747">
    <property type="entry name" value="Bac_photo_RC_H_C"/>
</dbReference>
<dbReference type="PANTHER" id="PTHR36505">
    <property type="entry name" value="BLR1072 PROTEIN"/>
    <property type="match status" value="1"/>
</dbReference>
<dbReference type="InterPro" id="IPR011033">
    <property type="entry name" value="PRC_barrel-like_sf"/>
</dbReference>
<dbReference type="AlphaFoldDB" id="A0A1D8GAP4"/>
<evidence type="ECO:0000313" key="4">
    <source>
        <dbReference type="Proteomes" id="UP000095349"/>
    </source>
</evidence>
<proteinExistence type="predicted"/>
<dbReference type="InterPro" id="IPR027275">
    <property type="entry name" value="PRC-brl_dom"/>
</dbReference>
<dbReference type="EMBL" id="CP017316">
    <property type="protein sequence ID" value="AOT62510.1"/>
    <property type="molecule type" value="Genomic_DNA"/>
</dbReference>
<dbReference type="RefSeq" id="WP_031134185.1">
    <property type="nucleotide sequence ID" value="NZ_CP017316.1"/>
</dbReference>
<dbReference type="SUPFAM" id="SSF50346">
    <property type="entry name" value="PRC-barrel domain"/>
    <property type="match status" value="1"/>
</dbReference>
<evidence type="ECO:0000259" key="2">
    <source>
        <dbReference type="Pfam" id="PF05239"/>
    </source>
</evidence>
<reference evidence="3 4" key="1">
    <citation type="submission" date="2016-09" db="EMBL/GenBank/DDBJ databases">
        <title>Streptomyces rubrolavendulae MJM4426 Genome sequencing and assembly.</title>
        <authorList>
            <person name="Kim J.-G."/>
        </authorList>
    </citation>
    <scope>NUCLEOTIDE SEQUENCE [LARGE SCALE GENOMIC DNA]</scope>
    <source>
        <strain evidence="3 4">MJM4426</strain>
    </source>
</reference>
<dbReference type="PATRIC" id="fig|285473.5.peg.5701"/>
<sequence>MANPGIPVLKKISESGQSVGSPEEDVRGRTVVNAAGEKLGTVEDLLIDEAEGKVRFLLVEHGGFLGIGQKKTFIPVDAVSAVADDEVRVDRSREQVSGAPAYDPDLVEQDRYAHDVYQHFDVAPFWGPGYVYPTFPRTH</sequence>
<dbReference type="GeneID" id="91406893"/>
<dbReference type="Pfam" id="PF05239">
    <property type="entry name" value="PRC"/>
    <property type="match status" value="1"/>
</dbReference>
<dbReference type="GO" id="GO:0019684">
    <property type="term" value="P:photosynthesis, light reaction"/>
    <property type="evidence" value="ECO:0007669"/>
    <property type="project" value="InterPro"/>
</dbReference>
<organism evidence="3 4">
    <name type="scientific">Streptomyces rubrolavendulae</name>
    <dbReference type="NCBI Taxonomy" id="285473"/>
    <lineage>
        <taxon>Bacteria</taxon>
        <taxon>Bacillati</taxon>
        <taxon>Actinomycetota</taxon>
        <taxon>Actinomycetes</taxon>
        <taxon>Kitasatosporales</taxon>
        <taxon>Streptomycetaceae</taxon>
        <taxon>Streptomyces</taxon>
    </lineage>
</organism>
<dbReference type="PANTHER" id="PTHR36505:SF1">
    <property type="entry name" value="BLR1072 PROTEIN"/>
    <property type="match status" value="1"/>
</dbReference>
<accession>A0A1D8GAP4</accession>
<feature type="domain" description="PRC-barrel" evidence="2">
    <location>
        <begin position="25"/>
        <end position="95"/>
    </location>
</feature>
<feature type="region of interest" description="Disordered" evidence="1">
    <location>
        <begin position="1"/>
        <end position="26"/>
    </location>
</feature>
<dbReference type="OrthoDB" id="4738165at2"/>
<evidence type="ECO:0000256" key="1">
    <source>
        <dbReference type="SAM" id="MobiDB-lite"/>
    </source>
</evidence>
<keyword evidence="4" id="KW-1185">Reference proteome</keyword>
<dbReference type="Proteomes" id="UP000095349">
    <property type="component" value="Chromosome"/>
</dbReference>
<dbReference type="GO" id="GO:0030077">
    <property type="term" value="C:plasma membrane light-harvesting complex"/>
    <property type="evidence" value="ECO:0007669"/>
    <property type="project" value="InterPro"/>
</dbReference>
<dbReference type="Gene3D" id="3.90.50.10">
    <property type="entry name" value="Photosynthetic Reaction Center, subunit H, domain 2"/>
    <property type="match status" value="1"/>
</dbReference>
<name>A0A1D8GAP4_9ACTN</name>